<gene>
    <name evidence="2" type="ORF">KIL84_018134</name>
</gene>
<feature type="region of interest" description="Disordered" evidence="1">
    <location>
        <begin position="123"/>
        <end position="152"/>
    </location>
</feature>
<dbReference type="EMBL" id="JAHDVG010000463">
    <property type="protein sequence ID" value="KAH1185385.1"/>
    <property type="molecule type" value="Genomic_DNA"/>
</dbReference>
<feature type="region of interest" description="Disordered" evidence="1">
    <location>
        <begin position="1"/>
        <end position="85"/>
    </location>
</feature>
<name>A0A9D4B9E6_9SAUR</name>
<accession>A0A9D4B9E6</accession>
<evidence type="ECO:0000313" key="3">
    <source>
        <dbReference type="Proteomes" id="UP000827986"/>
    </source>
</evidence>
<comment type="caution">
    <text evidence="2">The sequence shown here is derived from an EMBL/GenBank/DDBJ whole genome shotgun (WGS) entry which is preliminary data.</text>
</comment>
<protein>
    <submittedName>
        <fullName evidence="2">Uncharacterized protein</fullName>
    </submittedName>
</protein>
<organism evidence="2 3">
    <name type="scientific">Mauremys mutica</name>
    <name type="common">yellowpond turtle</name>
    <dbReference type="NCBI Taxonomy" id="74926"/>
    <lineage>
        <taxon>Eukaryota</taxon>
        <taxon>Metazoa</taxon>
        <taxon>Chordata</taxon>
        <taxon>Craniata</taxon>
        <taxon>Vertebrata</taxon>
        <taxon>Euteleostomi</taxon>
        <taxon>Archelosauria</taxon>
        <taxon>Testudinata</taxon>
        <taxon>Testudines</taxon>
        <taxon>Cryptodira</taxon>
        <taxon>Durocryptodira</taxon>
        <taxon>Testudinoidea</taxon>
        <taxon>Geoemydidae</taxon>
        <taxon>Geoemydinae</taxon>
        <taxon>Mauremys</taxon>
    </lineage>
</organism>
<feature type="compositionally biased region" description="Low complexity" evidence="1">
    <location>
        <begin position="8"/>
        <end position="21"/>
    </location>
</feature>
<keyword evidence="3" id="KW-1185">Reference proteome</keyword>
<evidence type="ECO:0000256" key="1">
    <source>
        <dbReference type="SAM" id="MobiDB-lite"/>
    </source>
</evidence>
<dbReference type="AlphaFoldDB" id="A0A9D4B9E6"/>
<proteinExistence type="predicted"/>
<reference evidence="2" key="1">
    <citation type="submission" date="2021-09" db="EMBL/GenBank/DDBJ databases">
        <title>The genome of Mauremys mutica provides insights into the evolution of semi-aquatic lifestyle.</title>
        <authorList>
            <person name="Gong S."/>
            <person name="Gao Y."/>
        </authorList>
    </citation>
    <scope>NUCLEOTIDE SEQUENCE</scope>
    <source>
        <strain evidence="2">MM-2020</strain>
        <tissue evidence="2">Muscle</tissue>
    </source>
</reference>
<sequence length="152" mass="15851">MTSMQVTSGPEEASGSQSGSEAGPGGAAPGRAGKEPGQRDQAWGAELGRARAPGSRAPGSRLPAALRAPQAGADRTGANTCPAKGSLWHEAERGLRPEGSPGQCYIPAAPWPACCARVAPSTERLRKTRGRAAPPAERKREPHRTLLRLRRC</sequence>
<dbReference type="Proteomes" id="UP000827986">
    <property type="component" value="Unassembled WGS sequence"/>
</dbReference>
<evidence type="ECO:0000313" key="2">
    <source>
        <dbReference type="EMBL" id="KAH1185385.1"/>
    </source>
</evidence>